<proteinExistence type="predicted"/>
<name>A0A7W5B1P3_9BACL</name>
<dbReference type="AlphaFoldDB" id="A0A7W5B1P3"/>
<dbReference type="Proteomes" id="UP000570361">
    <property type="component" value="Unassembled WGS sequence"/>
</dbReference>
<dbReference type="InterPro" id="IPR012338">
    <property type="entry name" value="Beta-lactam/transpept-like"/>
</dbReference>
<dbReference type="PANTHER" id="PTHR43283">
    <property type="entry name" value="BETA-LACTAMASE-RELATED"/>
    <property type="match status" value="1"/>
</dbReference>
<dbReference type="Pfam" id="PF00144">
    <property type="entry name" value="Beta-lactamase"/>
    <property type="match status" value="1"/>
</dbReference>
<keyword evidence="3" id="KW-1185">Reference proteome</keyword>
<evidence type="ECO:0000259" key="1">
    <source>
        <dbReference type="Pfam" id="PF00144"/>
    </source>
</evidence>
<gene>
    <name evidence="2" type="ORF">FHS18_004835</name>
</gene>
<sequence length="401" mass="45651">MTQVLPLNRISPQEARYNTETLQALEAHFRRLVDSDIIQAGSYMLSRKGQVFATSAFGRLKNNEDNHAPMTTDAIRRIASVSKLFSAAAIFQLVEQGRIFLRQPAAQWIEEFKHPLYEKIQIWHLLSHTSGLHADGGYYTEPYPTGMWEVLFAFDPDRAHDDESRSEEELAKLRKTAWIKAMLSGKPLHEPGERWSYSTGAYGVLGEIVARASGMEFEDYIRLHIIEPLGLKDTFYTVPAADHDRVCTVHDNEEQRLKGIKNPKDPYTHLTMPPRGGFGLYSTLEDLSRFGNMLMNKGTWQGVRILSRKSVERMTSQPLSHLTAFHWSDRFTDMAHALGPWKPQPLNYVQEGVFGHEGAGLCKLMIDPHEEAVVVFIAALKNDWKADAVFHTKNVIWSGWE</sequence>
<evidence type="ECO:0000313" key="3">
    <source>
        <dbReference type="Proteomes" id="UP000570361"/>
    </source>
</evidence>
<reference evidence="2 3" key="1">
    <citation type="submission" date="2020-08" db="EMBL/GenBank/DDBJ databases">
        <title>Genomic Encyclopedia of Type Strains, Phase III (KMG-III): the genomes of soil and plant-associated and newly described type strains.</title>
        <authorList>
            <person name="Whitman W."/>
        </authorList>
    </citation>
    <scope>NUCLEOTIDE SEQUENCE [LARGE SCALE GENOMIC DNA]</scope>
    <source>
        <strain evidence="2 3">CECT 5862</strain>
    </source>
</reference>
<comment type="caution">
    <text evidence="2">The sequence shown here is derived from an EMBL/GenBank/DDBJ whole genome shotgun (WGS) entry which is preliminary data.</text>
</comment>
<feature type="domain" description="Beta-lactamase-related" evidence="1">
    <location>
        <begin position="26"/>
        <end position="379"/>
    </location>
</feature>
<dbReference type="InterPro" id="IPR001466">
    <property type="entry name" value="Beta-lactam-related"/>
</dbReference>
<dbReference type="PANTHER" id="PTHR43283:SF7">
    <property type="entry name" value="BETA-LACTAMASE-RELATED DOMAIN-CONTAINING PROTEIN"/>
    <property type="match status" value="1"/>
</dbReference>
<accession>A0A7W5B1P3</accession>
<evidence type="ECO:0000313" key="2">
    <source>
        <dbReference type="EMBL" id="MBB3112733.1"/>
    </source>
</evidence>
<dbReference type="Gene3D" id="3.40.710.10">
    <property type="entry name" value="DD-peptidase/beta-lactamase superfamily"/>
    <property type="match status" value="1"/>
</dbReference>
<dbReference type="SUPFAM" id="SSF56601">
    <property type="entry name" value="beta-lactamase/transpeptidase-like"/>
    <property type="match status" value="1"/>
</dbReference>
<dbReference type="EMBL" id="JACHXK010000014">
    <property type="protein sequence ID" value="MBB3112733.1"/>
    <property type="molecule type" value="Genomic_DNA"/>
</dbReference>
<organism evidence="2 3">
    <name type="scientific">Paenibacillus phyllosphaerae</name>
    <dbReference type="NCBI Taxonomy" id="274593"/>
    <lineage>
        <taxon>Bacteria</taxon>
        <taxon>Bacillati</taxon>
        <taxon>Bacillota</taxon>
        <taxon>Bacilli</taxon>
        <taxon>Bacillales</taxon>
        <taxon>Paenibacillaceae</taxon>
        <taxon>Paenibacillus</taxon>
    </lineage>
</organism>
<protein>
    <submittedName>
        <fullName evidence="2">CubicO group peptidase (Beta-lactamase class C family)</fullName>
    </submittedName>
</protein>
<dbReference type="InterPro" id="IPR050789">
    <property type="entry name" value="Diverse_Enzym_Activities"/>
</dbReference>
<dbReference type="RefSeq" id="WP_183602847.1">
    <property type="nucleotide sequence ID" value="NZ_JACHXK010000014.1"/>
</dbReference>